<feature type="region of interest" description="Disordered" evidence="1">
    <location>
        <begin position="51"/>
        <end position="115"/>
    </location>
</feature>
<organism evidence="2 3">
    <name type="scientific">Rhizopus oryzae</name>
    <name type="common">Mucormycosis agent</name>
    <name type="synonym">Rhizopus arrhizus var. delemar</name>
    <dbReference type="NCBI Taxonomy" id="64495"/>
    <lineage>
        <taxon>Eukaryota</taxon>
        <taxon>Fungi</taxon>
        <taxon>Fungi incertae sedis</taxon>
        <taxon>Mucoromycota</taxon>
        <taxon>Mucoromycotina</taxon>
        <taxon>Mucoromycetes</taxon>
        <taxon>Mucorales</taxon>
        <taxon>Mucorineae</taxon>
        <taxon>Rhizopodaceae</taxon>
        <taxon>Rhizopus</taxon>
    </lineage>
</organism>
<evidence type="ECO:0000313" key="3">
    <source>
        <dbReference type="Proteomes" id="UP000716291"/>
    </source>
</evidence>
<evidence type="ECO:0000256" key="1">
    <source>
        <dbReference type="SAM" id="MobiDB-lite"/>
    </source>
</evidence>
<reference evidence="2" key="1">
    <citation type="journal article" date="2020" name="Microb. Genom.">
        <title>Genetic diversity of clinical and environmental Mucorales isolates obtained from an investigation of mucormycosis cases among solid organ transplant recipients.</title>
        <authorList>
            <person name="Nguyen M.H."/>
            <person name="Kaul D."/>
            <person name="Muto C."/>
            <person name="Cheng S.J."/>
            <person name="Richter R.A."/>
            <person name="Bruno V.M."/>
            <person name="Liu G."/>
            <person name="Beyhan S."/>
            <person name="Sundermann A.J."/>
            <person name="Mounaud S."/>
            <person name="Pasculle A.W."/>
            <person name="Nierman W.C."/>
            <person name="Driscoll E."/>
            <person name="Cumbie R."/>
            <person name="Clancy C.J."/>
            <person name="Dupont C.L."/>
        </authorList>
    </citation>
    <scope>NUCLEOTIDE SEQUENCE</scope>
    <source>
        <strain evidence="2">GL11</strain>
    </source>
</reference>
<protein>
    <submittedName>
        <fullName evidence="2">Uncharacterized protein</fullName>
    </submittedName>
</protein>
<dbReference type="EMBL" id="JAANQT010009106">
    <property type="protein sequence ID" value="KAG1278426.1"/>
    <property type="molecule type" value="Genomic_DNA"/>
</dbReference>
<keyword evidence="3" id="KW-1185">Reference proteome</keyword>
<feature type="compositionally biased region" description="Basic and acidic residues" evidence="1">
    <location>
        <begin position="56"/>
        <end position="67"/>
    </location>
</feature>
<dbReference type="AlphaFoldDB" id="A0A9P6WT24"/>
<sequence>MYPAPATCVVAGAIPAVCCRDRPAPPDCLHDPNPACPRSCPRPCRLRFPSAQQADAADRHRAGEGSLHRAVQRTGQAAQPQPARLRCQAGRRGQQGAQCPAAGAVRTLGRPADRH</sequence>
<proteinExistence type="predicted"/>
<gene>
    <name evidence="2" type="ORF">G6F64_014649</name>
</gene>
<evidence type="ECO:0000313" key="2">
    <source>
        <dbReference type="EMBL" id="KAG1278426.1"/>
    </source>
</evidence>
<name>A0A9P6WT24_RHIOR</name>
<comment type="caution">
    <text evidence="2">The sequence shown here is derived from an EMBL/GenBank/DDBJ whole genome shotgun (WGS) entry which is preliminary data.</text>
</comment>
<accession>A0A9P6WT24</accession>
<feature type="compositionally biased region" description="Low complexity" evidence="1">
    <location>
        <begin position="83"/>
        <end position="104"/>
    </location>
</feature>
<dbReference type="Proteomes" id="UP000716291">
    <property type="component" value="Unassembled WGS sequence"/>
</dbReference>